<keyword evidence="4" id="KW-0788">Thiol protease</keyword>
<feature type="region of interest" description="Disordered" evidence="5">
    <location>
        <begin position="71"/>
        <end position="106"/>
    </location>
</feature>
<dbReference type="GO" id="GO:0031648">
    <property type="term" value="P:protein destabilization"/>
    <property type="evidence" value="ECO:0007669"/>
    <property type="project" value="Ensembl"/>
</dbReference>
<keyword evidence="8" id="KW-1185">Reference proteome</keyword>
<dbReference type="PROSITE" id="PS50600">
    <property type="entry name" value="ULP_PROTEASE"/>
    <property type="match status" value="1"/>
</dbReference>
<reference evidence="7" key="1">
    <citation type="submission" date="2025-08" db="UniProtKB">
        <authorList>
            <consortium name="Ensembl"/>
        </authorList>
    </citation>
    <scope>IDENTIFICATION</scope>
</reference>
<reference evidence="7" key="2">
    <citation type="submission" date="2025-09" db="UniProtKB">
        <authorList>
            <consortium name="Ensembl"/>
        </authorList>
    </citation>
    <scope>IDENTIFICATION</scope>
</reference>
<dbReference type="GeneTree" id="ENSGT00940000154951"/>
<dbReference type="GO" id="GO:0005829">
    <property type="term" value="C:cytosol"/>
    <property type="evidence" value="ECO:0007669"/>
    <property type="project" value="Ensembl"/>
</dbReference>
<dbReference type="GO" id="GO:0016926">
    <property type="term" value="P:protein desumoylation"/>
    <property type="evidence" value="ECO:0007669"/>
    <property type="project" value="Ensembl"/>
</dbReference>
<gene>
    <name evidence="7" type="primary">SENP2</name>
</gene>
<evidence type="ECO:0000256" key="4">
    <source>
        <dbReference type="ARBA" id="ARBA00022807"/>
    </source>
</evidence>
<dbReference type="PANTHER" id="PTHR12606:SF11">
    <property type="entry name" value="SENTRIN-SPECIFIC PROTEASE 2"/>
    <property type="match status" value="1"/>
</dbReference>
<dbReference type="GO" id="GO:0016929">
    <property type="term" value="F:deSUMOylase activity"/>
    <property type="evidence" value="ECO:0007669"/>
    <property type="project" value="TreeGrafter"/>
</dbReference>
<feature type="domain" description="Ubiquitin-like protease family profile" evidence="6">
    <location>
        <begin position="424"/>
        <end position="588"/>
    </location>
</feature>
<dbReference type="Ensembl" id="ENSLLTT00000013778.1">
    <property type="protein sequence ID" value="ENSLLTP00000013267.1"/>
    <property type="gene ID" value="ENSLLTG00000010145.1"/>
</dbReference>
<comment type="similarity">
    <text evidence="1">Belongs to the peptidase C48 family.</text>
</comment>
<evidence type="ECO:0000256" key="2">
    <source>
        <dbReference type="ARBA" id="ARBA00022670"/>
    </source>
</evidence>
<dbReference type="GO" id="GO:0031398">
    <property type="term" value="P:positive regulation of protein ubiquitination"/>
    <property type="evidence" value="ECO:0007669"/>
    <property type="project" value="Ensembl"/>
</dbReference>
<keyword evidence="3" id="KW-0378">Hydrolase</keyword>
<dbReference type="Proteomes" id="UP000694406">
    <property type="component" value="Unplaced"/>
</dbReference>
<evidence type="ECO:0000256" key="5">
    <source>
        <dbReference type="SAM" id="MobiDB-lite"/>
    </source>
</evidence>
<accession>A0A8C5S7A2</accession>
<dbReference type="FunFam" id="3.40.395.10:FF:000001">
    <property type="entry name" value="Sentrin-specific protease 1"/>
    <property type="match status" value="1"/>
</dbReference>
<evidence type="ECO:0000256" key="3">
    <source>
        <dbReference type="ARBA" id="ARBA00022801"/>
    </source>
</evidence>
<dbReference type="AlphaFoldDB" id="A0A8C5S7A2"/>
<dbReference type="Pfam" id="PF02902">
    <property type="entry name" value="Peptidase_C48"/>
    <property type="match status" value="1"/>
</dbReference>
<dbReference type="GO" id="GO:0031397">
    <property type="term" value="P:negative regulation of protein ubiquitination"/>
    <property type="evidence" value="ECO:0007669"/>
    <property type="project" value="Ensembl"/>
</dbReference>
<feature type="compositionally biased region" description="Basic and acidic residues" evidence="5">
    <location>
        <begin position="97"/>
        <end position="106"/>
    </location>
</feature>
<dbReference type="SUPFAM" id="SSF54001">
    <property type="entry name" value="Cysteine proteinases"/>
    <property type="match status" value="1"/>
</dbReference>
<evidence type="ECO:0000256" key="1">
    <source>
        <dbReference type="ARBA" id="ARBA00005234"/>
    </source>
</evidence>
<dbReference type="GO" id="GO:0070139">
    <property type="term" value="F:SUMO-specific endopeptidase activity"/>
    <property type="evidence" value="ECO:0007669"/>
    <property type="project" value="Ensembl"/>
</dbReference>
<dbReference type="GO" id="GO:0006508">
    <property type="term" value="P:proteolysis"/>
    <property type="evidence" value="ECO:0007669"/>
    <property type="project" value="UniProtKB-KW"/>
</dbReference>
<dbReference type="Gene3D" id="3.40.395.10">
    <property type="entry name" value="Adenoviral Proteinase, Chain A"/>
    <property type="match status" value="1"/>
</dbReference>
<keyword evidence="2" id="KW-0645">Protease</keyword>
<evidence type="ECO:0000259" key="6">
    <source>
        <dbReference type="PROSITE" id="PS50600"/>
    </source>
</evidence>
<evidence type="ECO:0000313" key="8">
    <source>
        <dbReference type="Proteomes" id="UP000694406"/>
    </source>
</evidence>
<name>A0A8C5S7A2_LATLA</name>
<proteinExistence type="inferred from homology"/>
<dbReference type="InterPro" id="IPR038765">
    <property type="entry name" value="Papain-like_cys_pep_sf"/>
</dbReference>
<dbReference type="PANTHER" id="PTHR12606">
    <property type="entry name" value="SENTRIN/SUMO-SPECIFIC PROTEASE"/>
    <property type="match status" value="1"/>
</dbReference>
<dbReference type="GO" id="GO:0005643">
    <property type="term" value="C:nuclear pore"/>
    <property type="evidence" value="ECO:0007669"/>
    <property type="project" value="Ensembl"/>
</dbReference>
<sequence length="618" mass="72528">MWAKVRPNCQNEASCAGPRRTLRKRPPFISVMREGFHNLVRAVCDVFPVWPWRLRPMYKWFCETLRSWVSSPSSCHRDVEPSLPRPRKRRYRSSQSHVEEPDQEQAKRQKLDIFGLLTQGLVSLIKLPSHLTAKYLQVGDQYAETTKEFLSNASDALADKQMQPNSEMQLCNFDKKASYGTCIHPDVASDSHIPVTYMRDDFSFKTFNKKTHNVLQEDLRPWRHITRRHSLEASALETGRYLRKPHYTVEEGVQRLEQEKYKELLKQEKEKSLKIHPSGAVAKYHNVQDYATGSLKFDLIPSSEMPRNGIKNFSRLGSKNDISKSITIAKRITEHEKVFEQKKERSVQPLMGNDLSEEVSLRLSLVQKELSCRRHSLAEIREKYRSLEKATECFPEFTKDMEKEITNALSNGQDDEILTSAFKLNITRRDIQTLRNQQWLNDVVINFYMNLLVERNKMPGFPVLYTFSTFFYSKLSSMGYNAVKRWTKEVDLFQHDIILVPIHIRLHWALVVIDLRRKTIKYFDSMGQNGTRICMRLLQYLQEESKAKKKLDINISSWTLYSMKPQEIPQQLNGSDCGMFTCKFADFVSRDKPIAFTQFHMPYYRKKMVWEILHQQLL</sequence>
<dbReference type="InterPro" id="IPR003653">
    <property type="entry name" value="Peptidase_C48_C"/>
</dbReference>
<evidence type="ECO:0000313" key="7">
    <source>
        <dbReference type="Ensembl" id="ENSLLTP00000013267.1"/>
    </source>
</evidence>
<organism evidence="7 8">
    <name type="scientific">Laticauda laticaudata</name>
    <name type="common">Blue-ringed sea krait</name>
    <name type="synonym">Blue-lipped sea krait</name>
    <dbReference type="NCBI Taxonomy" id="8630"/>
    <lineage>
        <taxon>Eukaryota</taxon>
        <taxon>Metazoa</taxon>
        <taxon>Chordata</taxon>
        <taxon>Craniata</taxon>
        <taxon>Vertebrata</taxon>
        <taxon>Euteleostomi</taxon>
        <taxon>Lepidosauria</taxon>
        <taxon>Squamata</taxon>
        <taxon>Bifurcata</taxon>
        <taxon>Unidentata</taxon>
        <taxon>Episquamata</taxon>
        <taxon>Toxicofera</taxon>
        <taxon>Serpentes</taxon>
        <taxon>Colubroidea</taxon>
        <taxon>Elapidae</taxon>
        <taxon>Laticaudinae</taxon>
        <taxon>Laticauda</taxon>
    </lineage>
</organism>
<protein>
    <submittedName>
        <fullName evidence="7">SUMO specific peptidase 2</fullName>
    </submittedName>
</protein>